<feature type="domain" description="Ig-like" evidence="2">
    <location>
        <begin position="172"/>
        <end position="265"/>
    </location>
</feature>
<dbReference type="SUPFAM" id="SSF48726">
    <property type="entry name" value="Immunoglobulin"/>
    <property type="match status" value="1"/>
</dbReference>
<dbReference type="GO" id="GO:0050808">
    <property type="term" value="P:synapse organization"/>
    <property type="evidence" value="ECO:0007669"/>
    <property type="project" value="TreeGrafter"/>
</dbReference>
<keyword evidence="4" id="KW-1185">Reference proteome</keyword>
<dbReference type="GO" id="GO:0032589">
    <property type="term" value="C:neuron projection membrane"/>
    <property type="evidence" value="ECO:0007669"/>
    <property type="project" value="TreeGrafter"/>
</dbReference>
<accession>A0AAW0TLJ6</accession>
<dbReference type="Pfam" id="PF07686">
    <property type="entry name" value="V-set"/>
    <property type="match status" value="1"/>
</dbReference>
<sequence length="292" mass="32554">MTFQRVFHLEPDDDEEKQATATNSHSPQHHFTNINITSLALMQDTDNFLILPNRRVGRGDITRLRGHGWPSEFLRSLYCVVLCSAVLCCYAVLYYNVLRRVVLSSDIVDSTLHGPSEAGHGPLSTSIRRRHLQTTLGISLKGSTAGVAAVAGRPPVSREAGKEQWWEARPRPYFSDTPTNLTVISGQTAFLHCRVHMLGERSVTWMRARDLHILTVGFITYTADDRFQVLHSPHTDDWTLQVRSSQPRDAGTYTCQVNSDPKIVRNVYLSVTGDTARRRGCSSGAPLGLGRA</sequence>
<keyword evidence="1" id="KW-1133">Transmembrane helix</keyword>
<dbReference type="EMBL" id="JARAKH010000029">
    <property type="protein sequence ID" value="KAK8387948.1"/>
    <property type="molecule type" value="Genomic_DNA"/>
</dbReference>
<dbReference type="PANTHER" id="PTHR23279:SF41">
    <property type="entry name" value="DEFECTIVE PROBOSCIS EXTENSION RESPONSE 4-RELATED"/>
    <property type="match status" value="1"/>
</dbReference>
<protein>
    <recommendedName>
        <fullName evidence="2">Ig-like domain-containing protein</fullName>
    </recommendedName>
</protein>
<evidence type="ECO:0000259" key="2">
    <source>
        <dbReference type="PROSITE" id="PS50835"/>
    </source>
</evidence>
<gene>
    <name evidence="3" type="ORF">O3P69_020092</name>
</gene>
<dbReference type="InterPro" id="IPR037448">
    <property type="entry name" value="Zig-8"/>
</dbReference>
<dbReference type="InterPro" id="IPR003598">
    <property type="entry name" value="Ig_sub2"/>
</dbReference>
<feature type="transmembrane region" description="Helical" evidence="1">
    <location>
        <begin position="73"/>
        <end position="95"/>
    </location>
</feature>
<keyword evidence="1" id="KW-0812">Transmembrane</keyword>
<dbReference type="SMART" id="SM00408">
    <property type="entry name" value="IGc2"/>
    <property type="match status" value="1"/>
</dbReference>
<evidence type="ECO:0000313" key="3">
    <source>
        <dbReference type="EMBL" id="KAK8387948.1"/>
    </source>
</evidence>
<dbReference type="PANTHER" id="PTHR23279">
    <property type="entry name" value="DEFECTIVE PROBOSCIS EXTENSION RESPONSE DPR -RELATED"/>
    <property type="match status" value="1"/>
</dbReference>
<name>A0AAW0TLJ6_SCYPA</name>
<dbReference type="InterPro" id="IPR013783">
    <property type="entry name" value="Ig-like_fold"/>
</dbReference>
<dbReference type="InterPro" id="IPR013106">
    <property type="entry name" value="Ig_V-set"/>
</dbReference>
<keyword evidence="1" id="KW-0472">Membrane</keyword>
<dbReference type="FunFam" id="2.60.40.10:FF:000129">
    <property type="entry name" value="CLUMA_CG018772, isoform A"/>
    <property type="match status" value="1"/>
</dbReference>
<proteinExistence type="predicted"/>
<dbReference type="AlphaFoldDB" id="A0AAW0TLJ6"/>
<dbReference type="InterPro" id="IPR036179">
    <property type="entry name" value="Ig-like_dom_sf"/>
</dbReference>
<dbReference type="Proteomes" id="UP001487740">
    <property type="component" value="Unassembled WGS sequence"/>
</dbReference>
<dbReference type="InterPro" id="IPR007110">
    <property type="entry name" value="Ig-like_dom"/>
</dbReference>
<evidence type="ECO:0000313" key="4">
    <source>
        <dbReference type="Proteomes" id="UP001487740"/>
    </source>
</evidence>
<reference evidence="3 4" key="1">
    <citation type="submission" date="2023-03" db="EMBL/GenBank/DDBJ databases">
        <title>High-quality genome of Scylla paramamosain provides insights in environmental adaptation.</title>
        <authorList>
            <person name="Zhang L."/>
        </authorList>
    </citation>
    <scope>NUCLEOTIDE SEQUENCE [LARGE SCALE GENOMIC DNA]</scope>
    <source>
        <strain evidence="3">LZ_2023a</strain>
        <tissue evidence="3">Muscle</tissue>
    </source>
</reference>
<organism evidence="3 4">
    <name type="scientific">Scylla paramamosain</name>
    <name type="common">Mud crab</name>
    <dbReference type="NCBI Taxonomy" id="85552"/>
    <lineage>
        <taxon>Eukaryota</taxon>
        <taxon>Metazoa</taxon>
        <taxon>Ecdysozoa</taxon>
        <taxon>Arthropoda</taxon>
        <taxon>Crustacea</taxon>
        <taxon>Multicrustacea</taxon>
        <taxon>Malacostraca</taxon>
        <taxon>Eumalacostraca</taxon>
        <taxon>Eucarida</taxon>
        <taxon>Decapoda</taxon>
        <taxon>Pleocyemata</taxon>
        <taxon>Brachyura</taxon>
        <taxon>Eubrachyura</taxon>
        <taxon>Portunoidea</taxon>
        <taxon>Portunidae</taxon>
        <taxon>Portuninae</taxon>
        <taxon>Scylla</taxon>
    </lineage>
</organism>
<comment type="caution">
    <text evidence="3">The sequence shown here is derived from an EMBL/GenBank/DDBJ whole genome shotgun (WGS) entry which is preliminary data.</text>
</comment>
<dbReference type="Gene3D" id="2.60.40.10">
    <property type="entry name" value="Immunoglobulins"/>
    <property type="match status" value="1"/>
</dbReference>
<dbReference type="InterPro" id="IPR003599">
    <property type="entry name" value="Ig_sub"/>
</dbReference>
<evidence type="ECO:0000256" key="1">
    <source>
        <dbReference type="SAM" id="Phobius"/>
    </source>
</evidence>
<dbReference type="SMART" id="SM00409">
    <property type="entry name" value="IG"/>
    <property type="match status" value="1"/>
</dbReference>
<dbReference type="PROSITE" id="PS50835">
    <property type="entry name" value="IG_LIKE"/>
    <property type="match status" value="1"/>
</dbReference>